<protein>
    <submittedName>
        <fullName evidence="1">17888_t:CDS:1</fullName>
    </submittedName>
</protein>
<sequence>FTELPSEVLSNCGVNAVEERKYERNFNFRDFDFEEFSTIITIRMTEENKRLSQGYDRYAAVPLVMEKTIECVH</sequence>
<feature type="non-terminal residue" evidence="1">
    <location>
        <position position="1"/>
    </location>
</feature>
<dbReference type="AlphaFoldDB" id="A0A9N9CI91"/>
<organism evidence="1 2">
    <name type="scientific">Funneliformis caledonium</name>
    <dbReference type="NCBI Taxonomy" id="1117310"/>
    <lineage>
        <taxon>Eukaryota</taxon>
        <taxon>Fungi</taxon>
        <taxon>Fungi incertae sedis</taxon>
        <taxon>Mucoromycota</taxon>
        <taxon>Glomeromycotina</taxon>
        <taxon>Glomeromycetes</taxon>
        <taxon>Glomerales</taxon>
        <taxon>Glomeraceae</taxon>
        <taxon>Funneliformis</taxon>
    </lineage>
</organism>
<comment type="caution">
    <text evidence="1">The sequence shown here is derived from an EMBL/GenBank/DDBJ whole genome shotgun (WGS) entry which is preliminary data.</text>
</comment>
<proteinExistence type="predicted"/>
<dbReference type="EMBL" id="CAJVPQ010002542">
    <property type="protein sequence ID" value="CAG8600873.1"/>
    <property type="molecule type" value="Genomic_DNA"/>
</dbReference>
<accession>A0A9N9CI91</accession>
<name>A0A9N9CI91_9GLOM</name>
<reference evidence="1" key="1">
    <citation type="submission" date="2021-06" db="EMBL/GenBank/DDBJ databases">
        <authorList>
            <person name="Kallberg Y."/>
            <person name="Tangrot J."/>
            <person name="Rosling A."/>
        </authorList>
    </citation>
    <scope>NUCLEOTIDE SEQUENCE</scope>
    <source>
        <strain evidence="1">UK204</strain>
    </source>
</reference>
<evidence type="ECO:0000313" key="1">
    <source>
        <dbReference type="EMBL" id="CAG8600873.1"/>
    </source>
</evidence>
<keyword evidence="2" id="KW-1185">Reference proteome</keyword>
<evidence type="ECO:0000313" key="2">
    <source>
        <dbReference type="Proteomes" id="UP000789570"/>
    </source>
</evidence>
<gene>
    <name evidence="1" type="ORF">FCALED_LOCUS8585</name>
</gene>
<dbReference type="Proteomes" id="UP000789570">
    <property type="component" value="Unassembled WGS sequence"/>
</dbReference>